<dbReference type="EC" id="2.3.2.27" evidence="2"/>
<keyword evidence="4" id="KW-0479">Metal-binding</keyword>
<dbReference type="InterPro" id="IPR013083">
    <property type="entry name" value="Znf_RING/FYVE/PHD"/>
</dbReference>
<keyword evidence="5 8" id="KW-0863">Zinc-finger</keyword>
<feature type="compositionally biased region" description="Acidic residues" evidence="9">
    <location>
        <begin position="33"/>
        <end position="43"/>
    </location>
</feature>
<dbReference type="GO" id="GO:0061630">
    <property type="term" value="F:ubiquitin protein ligase activity"/>
    <property type="evidence" value="ECO:0007669"/>
    <property type="project" value="UniProtKB-EC"/>
</dbReference>
<evidence type="ECO:0000256" key="4">
    <source>
        <dbReference type="ARBA" id="ARBA00022723"/>
    </source>
</evidence>
<evidence type="ECO:0000256" key="5">
    <source>
        <dbReference type="ARBA" id="ARBA00022771"/>
    </source>
</evidence>
<evidence type="ECO:0000256" key="3">
    <source>
        <dbReference type="ARBA" id="ARBA00022679"/>
    </source>
</evidence>
<proteinExistence type="predicted"/>
<evidence type="ECO:0000256" key="1">
    <source>
        <dbReference type="ARBA" id="ARBA00000900"/>
    </source>
</evidence>
<dbReference type="SUPFAM" id="SSF57850">
    <property type="entry name" value="RING/U-box"/>
    <property type="match status" value="1"/>
</dbReference>
<sequence length="491" mass="54024">GEVRSGFPPAECSVRVDEGPSMAEVAELLPPSDAEDEEIDDDASAWPLPGSSASAFDPEVRHRHDGSFHLDGRPGLPAAIDADIFVPVFSPQFQYFPSSRPHHQIMSDSDSDSESSYADDQVTLALDLFERRSPPHESSGCGGVDGGNAEEDPFFDPVDPFSFGVLDGAEDMVSDYLDLGLGLGFGSETPNEDEGLDLGGDGFFLSGRSSGGANGQPSSAREGEGLRIVGFGTDSDSDVGEEIASMTGPQSNCGDVPDRMSDDVDLPLWWECLHIEEDRRAQNEDLDWEEVEEGRVGTVMDADNSSIVPEEANSDLDLDEEDEIVQSVEWEVLAMNNLDRNAPVENEDGESYLGEEHNDFVYTSEYEILFEQFADHESFIKGSPPAAKSVIERLPTVVLTQSDVASNNTICAVCKDEISLDEKAKRLPCSHHYHSECILPWLRIRNTCPVCRYELPTDDPNYENWRAWRAGSGEDVQDYPLRYDFEIFPAE</sequence>
<feature type="region of interest" description="Disordered" evidence="9">
    <location>
        <begin position="32"/>
        <end position="57"/>
    </location>
</feature>
<reference evidence="11" key="1">
    <citation type="submission" date="2015-07" db="EMBL/GenBank/DDBJ databases">
        <title>Transcriptome Assembly of Anthurium amnicola.</title>
        <authorList>
            <person name="Suzuki J."/>
        </authorList>
    </citation>
    <scope>NUCLEOTIDE SEQUENCE</scope>
</reference>
<feature type="region of interest" description="Disordered" evidence="9">
    <location>
        <begin position="132"/>
        <end position="155"/>
    </location>
</feature>
<keyword evidence="6" id="KW-0833">Ubl conjugation pathway</keyword>
<dbReference type="Pfam" id="PF13639">
    <property type="entry name" value="zf-RING_2"/>
    <property type="match status" value="1"/>
</dbReference>
<keyword evidence="7" id="KW-0862">Zinc</keyword>
<dbReference type="Gene3D" id="3.30.40.10">
    <property type="entry name" value="Zinc/RING finger domain, C3HC4 (zinc finger)"/>
    <property type="match status" value="1"/>
</dbReference>
<gene>
    <name evidence="11" type="primary">RING1_4</name>
    <name evidence="11" type="ORF">g.53803</name>
</gene>
<organism evidence="11">
    <name type="scientific">Anthurium amnicola</name>
    <dbReference type="NCBI Taxonomy" id="1678845"/>
    <lineage>
        <taxon>Eukaryota</taxon>
        <taxon>Viridiplantae</taxon>
        <taxon>Streptophyta</taxon>
        <taxon>Embryophyta</taxon>
        <taxon>Tracheophyta</taxon>
        <taxon>Spermatophyta</taxon>
        <taxon>Magnoliopsida</taxon>
        <taxon>Liliopsida</taxon>
        <taxon>Araceae</taxon>
        <taxon>Pothoideae</taxon>
        <taxon>Potheae</taxon>
        <taxon>Anthurium</taxon>
    </lineage>
</organism>
<dbReference type="EMBL" id="GDJX01013846">
    <property type="protein sequence ID" value="JAT54090.1"/>
    <property type="molecule type" value="Transcribed_RNA"/>
</dbReference>
<comment type="catalytic activity">
    <reaction evidence="1">
        <text>S-ubiquitinyl-[E2 ubiquitin-conjugating enzyme]-L-cysteine + [acceptor protein]-L-lysine = [E2 ubiquitin-conjugating enzyme]-L-cysteine + N(6)-ubiquitinyl-[acceptor protein]-L-lysine.</text>
        <dbReference type="EC" id="2.3.2.27"/>
    </reaction>
</comment>
<dbReference type="GO" id="GO:0008270">
    <property type="term" value="F:zinc ion binding"/>
    <property type="evidence" value="ECO:0007669"/>
    <property type="project" value="UniProtKB-KW"/>
</dbReference>
<dbReference type="PANTHER" id="PTHR15710:SF108">
    <property type="entry name" value="OS03G0286100 PROTEIN"/>
    <property type="match status" value="1"/>
</dbReference>
<evidence type="ECO:0000256" key="2">
    <source>
        <dbReference type="ARBA" id="ARBA00012483"/>
    </source>
</evidence>
<accession>A0A1D1YHI0</accession>
<evidence type="ECO:0000256" key="8">
    <source>
        <dbReference type="PROSITE-ProRule" id="PRU00175"/>
    </source>
</evidence>
<keyword evidence="3" id="KW-0808">Transferase</keyword>
<dbReference type="SMART" id="SM00184">
    <property type="entry name" value="RING"/>
    <property type="match status" value="1"/>
</dbReference>
<feature type="non-terminal residue" evidence="11">
    <location>
        <position position="1"/>
    </location>
</feature>
<dbReference type="InterPro" id="IPR001841">
    <property type="entry name" value="Znf_RING"/>
</dbReference>
<evidence type="ECO:0000259" key="10">
    <source>
        <dbReference type="PROSITE" id="PS50089"/>
    </source>
</evidence>
<dbReference type="GO" id="GO:0005737">
    <property type="term" value="C:cytoplasm"/>
    <property type="evidence" value="ECO:0007669"/>
    <property type="project" value="TreeGrafter"/>
</dbReference>
<feature type="domain" description="RING-type" evidence="10">
    <location>
        <begin position="411"/>
        <end position="452"/>
    </location>
</feature>
<evidence type="ECO:0000256" key="6">
    <source>
        <dbReference type="ARBA" id="ARBA00022786"/>
    </source>
</evidence>
<dbReference type="PROSITE" id="PS50089">
    <property type="entry name" value="ZF_RING_2"/>
    <property type="match status" value="1"/>
</dbReference>
<feature type="region of interest" description="Disordered" evidence="9">
    <location>
        <begin position="1"/>
        <end position="20"/>
    </location>
</feature>
<evidence type="ECO:0000256" key="9">
    <source>
        <dbReference type="SAM" id="MobiDB-lite"/>
    </source>
</evidence>
<dbReference type="PANTHER" id="PTHR15710">
    <property type="entry name" value="E3 UBIQUITIN-PROTEIN LIGASE PRAJA"/>
    <property type="match status" value="1"/>
</dbReference>
<dbReference type="GO" id="GO:0016567">
    <property type="term" value="P:protein ubiquitination"/>
    <property type="evidence" value="ECO:0007669"/>
    <property type="project" value="TreeGrafter"/>
</dbReference>
<protein>
    <recommendedName>
        <fullName evidence="2">RING-type E3 ubiquitin transferase</fullName>
        <ecNumber evidence="2">2.3.2.27</ecNumber>
    </recommendedName>
</protein>
<dbReference type="FunFam" id="3.30.40.10:FF:000022">
    <property type="entry name" value="E3 ubiquitin-protein ligase RING1-like"/>
    <property type="match status" value="1"/>
</dbReference>
<evidence type="ECO:0000313" key="11">
    <source>
        <dbReference type="EMBL" id="JAT54090.1"/>
    </source>
</evidence>
<name>A0A1D1YHI0_9ARAE</name>
<dbReference type="AlphaFoldDB" id="A0A1D1YHI0"/>
<evidence type="ECO:0000256" key="7">
    <source>
        <dbReference type="ARBA" id="ARBA00022833"/>
    </source>
</evidence>